<dbReference type="GO" id="GO:0016887">
    <property type="term" value="F:ATP hydrolysis activity"/>
    <property type="evidence" value="ECO:0007669"/>
    <property type="project" value="InterPro"/>
</dbReference>
<protein>
    <submittedName>
        <fullName evidence="6">Peptide/nickel transport system ATP-binding protein</fullName>
    </submittedName>
</protein>
<evidence type="ECO:0000313" key="6">
    <source>
        <dbReference type="EMBL" id="RED16241.1"/>
    </source>
</evidence>
<keyword evidence="2" id="KW-0813">Transport</keyword>
<sequence>MSVYTVDGLHVRIDGELVVEDVGFAVGAGECVALAGASGSGKSQSCLAPFGLSPGIPAGSARLGKTELIGADPATLRQIRGKDVGFVFQHPLTALTPHLTIGAQLSEAWRQGGAPPPSRSDMIAALDRVGLDEPENRLDQFPHRLSGGQRQRALIGMAIAHRPKLLIADEPVSALDASLRAEIMALLDTLRREDGLALLLVSHDLAAIGRHADRLVMLRGGRVEESGPAARHLAAPTSAYGRELVAATPRLTDPPPDLAETGAPLLLAENVHVSFPRPGWRRGRIEAVSGASLTVHEGEALALVGGSGSGKSTLARAIARLGPLDRGQVCWREETLPERKRMLPRYRRLIQPVFQDPAASLDPQWQVSDIIAEPLRHLRPGLGKGDRAELVGATLQEVDLPAEFADRLPRALSGGQSQRVAIARALVSEPEMLVLDEATSALDVLVAGRVLDLLERLRQKRNLALLFITHDLAVARRLCHRIAVMEAGEIVEEGPAQRIIATPAHRATQKLVTASGV</sequence>
<dbReference type="RefSeq" id="WP_116235667.1">
    <property type="nucleotide sequence ID" value="NZ_QRDP01000004.1"/>
</dbReference>
<dbReference type="PROSITE" id="PS00211">
    <property type="entry name" value="ABC_TRANSPORTER_1"/>
    <property type="match status" value="2"/>
</dbReference>
<evidence type="ECO:0000256" key="3">
    <source>
        <dbReference type="ARBA" id="ARBA00022741"/>
    </source>
</evidence>
<dbReference type="OrthoDB" id="9802264at2"/>
<dbReference type="InterPro" id="IPR017871">
    <property type="entry name" value="ABC_transporter-like_CS"/>
</dbReference>
<reference evidence="6 7" key="1">
    <citation type="submission" date="2018-07" db="EMBL/GenBank/DDBJ databases">
        <title>Genomic Encyclopedia of Type Strains, Phase IV (KMG-IV): sequencing the most valuable type-strain genomes for metagenomic binning, comparative biology and taxonomic classification.</title>
        <authorList>
            <person name="Goeker M."/>
        </authorList>
    </citation>
    <scope>NUCLEOTIDE SEQUENCE [LARGE SCALE GENOMIC DNA]</scope>
    <source>
        <strain evidence="6 7">DSM 26725</strain>
    </source>
</reference>
<dbReference type="InterPro" id="IPR003439">
    <property type="entry name" value="ABC_transporter-like_ATP-bd"/>
</dbReference>
<feature type="domain" description="ABC transporter" evidence="5">
    <location>
        <begin position="266"/>
        <end position="512"/>
    </location>
</feature>
<gene>
    <name evidence="6" type="ORF">DFR46_1260</name>
</gene>
<evidence type="ECO:0000259" key="5">
    <source>
        <dbReference type="PROSITE" id="PS50893"/>
    </source>
</evidence>
<dbReference type="SUPFAM" id="SSF52540">
    <property type="entry name" value="P-loop containing nucleoside triphosphate hydrolases"/>
    <property type="match status" value="2"/>
</dbReference>
<dbReference type="PROSITE" id="PS50893">
    <property type="entry name" value="ABC_TRANSPORTER_2"/>
    <property type="match status" value="2"/>
</dbReference>
<evidence type="ECO:0000256" key="2">
    <source>
        <dbReference type="ARBA" id="ARBA00022448"/>
    </source>
</evidence>
<dbReference type="SMART" id="SM00382">
    <property type="entry name" value="AAA"/>
    <property type="match status" value="2"/>
</dbReference>
<accession>A0A3D9FGK7</accession>
<evidence type="ECO:0000256" key="4">
    <source>
        <dbReference type="ARBA" id="ARBA00022840"/>
    </source>
</evidence>
<keyword evidence="7" id="KW-1185">Reference proteome</keyword>
<dbReference type="CDD" id="cd03257">
    <property type="entry name" value="ABC_NikE_OppD_transporters"/>
    <property type="match status" value="2"/>
</dbReference>
<dbReference type="Proteomes" id="UP000256310">
    <property type="component" value="Unassembled WGS sequence"/>
</dbReference>
<organism evidence="6 7">
    <name type="scientific">Parasphingopyxis lamellibrachiae</name>
    <dbReference type="NCBI Taxonomy" id="680125"/>
    <lineage>
        <taxon>Bacteria</taxon>
        <taxon>Pseudomonadati</taxon>
        <taxon>Pseudomonadota</taxon>
        <taxon>Alphaproteobacteria</taxon>
        <taxon>Sphingomonadales</taxon>
        <taxon>Sphingomonadaceae</taxon>
        <taxon>Parasphingopyxis</taxon>
    </lineage>
</organism>
<dbReference type="PANTHER" id="PTHR43776:SF7">
    <property type="entry name" value="D,D-DIPEPTIDE TRANSPORT ATP-BINDING PROTEIN DDPF-RELATED"/>
    <property type="match status" value="1"/>
</dbReference>
<evidence type="ECO:0000313" key="7">
    <source>
        <dbReference type="Proteomes" id="UP000256310"/>
    </source>
</evidence>
<keyword evidence="3" id="KW-0547">Nucleotide-binding</keyword>
<dbReference type="Gene3D" id="3.40.50.300">
    <property type="entry name" value="P-loop containing nucleotide triphosphate hydrolases"/>
    <property type="match status" value="2"/>
</dbReference>
<dbReference type="InterPro" id="IPR027417">
    <property type="entry name" value="P-loop_NTPase"/>
</dbReference>
<name>A0A3D9FGK7_9SPHN</name>
<comment type="similarity">
    <text evidence="1">Belongs to the ABC transporter superfamily.</text>
</comment>
<keyword evidence="4 6" id="KW-0067">ATP-binding</keyword>
<dbReference type="InterPro" id="IPR050319">
    <property type="entry name" value="ABC_transp_ATP-bind"/>
</dbReference>
<dbReference type="EMBL" id="QRDP01000004">
    <property type="protein sequence ID" value="RED16241.1"/>
    <property type="molecule type" value="Genomic_DNA"/>
</dbReference>
<dbReference type="GO" id="GO:0005524">
    <property type="term" value="F:ATP binding"/>
    <property type="evidence" value="ECO:0007669"/>
    <property type="project" value="UniProtKB-KW"/>
</dbReference>
<dbReference type="InterPro" id="IPR003593">
    <property type="entry name" value="AAA+_ATPase"/>
</dbReference>
<comment type="caution">
    <text evidence="6">The sequence shown here is derived from an EMBL/GenBank/DDBJ whole genome shotgun (WGS) entry which is preliminary data.</text>
</comment>
<dbReference type="PANTHER" id="PTHR43776">
    <property type="entry name" value="TRANSPORT ATP-BINDING PROTEIN"/>
    <property type="match status" value="1"/>
</dbReference>
<proteinExistence type="inferred from homology"/>
<dbReference type="AlphaFoldDB" id="A0A3D9FGK7"/>
<dbReference type="GO" id="GO:0055085">
    <property type="term" value="P:transmembrane transport"/>
    <property type="evidence" value="ECO:0007669"/>
    <property type="project" value="UniProtKB-ARBA"/>
</dbReference>
<dbReference type="Pfam" id="PF00005">
    <property type="entry name" value="ABC_tran"/>
    <property type="match status" value="2"/>
</dbReference>
<evidence type="ECO:0000256" key="1">
    <source>
        <dbReference type="ARBA" id="ARBA00005417"/>
    </source>
</evidence>
<feature type="domain" description="ABC transporter" evidence="5">
    <location>
        <begin position="3"/>
        <end position="245"/>
    </location>
</feature>